<accession>A0A022PZN3</accession>
<keyword evidence="1" id="KW-0472">Membrane</keyword>
<dbReference type="Pfam" id="PF01145">
    <property type="entry name" value="Band_7"/>
    <property type="match status" value="1"/>
</dbReference>
<dbReference type="PANTHER" id="PTHR43327:SF10">
    <property type="entry name" value="STOMATIN-LIKE PROTEIN 2, MITOCHONDRIAL"/>
    <property type="match status" value="1"/>
</dbReference>
<reference evidence="3 4" key="1">
    <citation type="journal article" date="2013" name="Proc. Natl. Acad. Sci. U.S.A.">
        <title>Fine-scale variation in meiotic recombination in Mimulus inferred from population shotgun sequencing.</title>
        <authorList>
            <person name="Hellsten U."/>
            <person name="Wright K.M."/>
            <person name="Jenkins J."/>
            <person name="Shu S."/>
            <person name="Yuan Y."/>
            <person name="Wessler S.R."/>
            <person name="Schmutz J."/>
            <person name="Willis J.H."/>
            <person name="Rokhsar D.S."/>
        </authorList>
    </citation>
    <scope>NUCLEOTIDE SEQUENCE [LARGE SCALE GENOMIC DNA]</scope>
    <source>
        <strain evidence="4">cv. DUN x IM62</strain>
    </source>
</reference>
<dbReference type="STRING" id="4155.A0A022PZN3"/>
<organism evidence="3 4">
    <name type="scientific">Erythranthe guttata</name>
    <name type="common">Yellow monkey flower</name>
    <name type="synonym">Mimulus guttatus</name>
    <dbReference type="NCBI Taxonomy" id="4155"/>
    <lineage>
        <taxon>Eukaryota</taxon>
        <taxon>Viridiplantae</taxon>
        <taxon>Streptophyta</taxon>
        <taxon>Embryophyta</taxon>
        <taxon>Tracheophyta</taxon>
        <taxon>Spermatophyta</taxon>
        <taxon>Magnoliopsida</taxon>
        <taxon>eudicotyledons</taxon>
        <taxon>Gunneridae</taxon>
        <taxon>Pentapetalae</taxon>
        <taxon>asterids</taxon>
        <taxon>lamiids</taxon>
        <taxon>Lamiales</taxon>
        <taxon>Phrymaceae</taxon>
        <taxon>Erythranthe</taxon>
    </lineage>
</organism>
<keyword evidence="1" id="KW-0812">Transmembrane</keyword>
<dbReference type="GO" id="GO:0007005">
    <property type="term" value="P:mitochondrion organization"/>
    <property type="evidence" value="ECO:0000318"/>
    <property type="project" value="GO_Central"/>
</dbReference>
<name>A0A022PZN3_ERYGU</name>
<feature type="transmembrane region" description="Helical" evidence="1">
    <location>
        <begin position="180"/>
        <end position="197"/>
    </location>
</feature>
<protein>
    <recommendedName>
        <fullName evidence="2">Band 7 domain-containing protein</fullName>
    </recommendedName>
</protein>
<dbReference type="InterPro" id="IPR050710">
    <property type="entry name" value="Band7/mec-2_domain"/>
</dbReference>
<evidence type="ECO:0000313" key="3">
    <source>
        <dbReference type="EMBL" id="EYU19710.1"/>
    </source>
</evidence>
<dbReference type="eggNOG" id="KOG2620">
    <property type="taxonomic scope" value="Eukaryota"/>
</dbReference>
<dbReference type="PANTHER" id="PTHR43327">
    <property type="entry name" value="STOMATIN-LIKE PROTEIN 2, MITOCHONDRIAL"/>
    <property type="match status" value="1"/>
</dbReference>
<evidence type="ECO:0000313" key="4">
    <source>
        <dbReference type="Proteomes" id="UP000030748"/>
    </source>
</evidence>
<gene>
    <name evidence="3" type="ORF">MIMGU_mgv1a013034mg</name>
</gene>
<dbReference type="CDD" id="cd08829">
    <property type="entry name" value="SPFH_paraslipin"/>
    <property type="match status" value="1"/>
</dbReference>
<feature type="transmembrane region" description="Helical" evidence="1">
    <location>
        <begin position="209"/>
        <end position="230"/>
    </location>
</feature>
<keyword evidence="4" id="KW-1185">Reference proteome</keyword>
<dbReference type="EMBL" id="KI632289">
    <property type="protein sequence ID" value="EYU19710.1"/>
    <property type="molecule type" value="Genomic_DNA"/>
</dbReference>
<sequence length="232" mass="26312">MNVLIDANLYVKIVDPKLASYGVKNPLYAAVELAQTTMQNEIGQITFMQAIGTRVALNKKIEIAINEAGERWGLKCMRYTTKDIAIPDELSAAMQKKAVSKLIRSAYAYEFKAMQAEIDLGNARKEAAKNISEAMQQYKDYLAEDLETIYAKARAIANKACATAKELDVVLPFLEETGDVNVRFFISLLCFFFFFKFKTNLTRHPIKIINLFICFPIVLGVCSWQHLVWWGM</sequence>
<feature type="domain" description="Band 7" evidence="2">
    <location>
        <begin position="2"/>
        <end position="110"/>
    </location>
</feature>
<dbReference type="Gene3D" id="3.30.479.30">
    <property type="entry name" value="Band 7 domain"/>
    <property type="match status" value="1"/>
</dbReference>
<proteinExistence type="predicted"/>
<keyword evidence="1" id="KW-1133">Transmembrane helix</keyword>
<dbReference type="PRINTS" id="PR00721">
    <property type="entry name" value="STOMATIN"/>
</dbReference>
<dbReference type="InterPro" id="IPR001107">
    <property type="entry name" value="Band_7"/>
</dbReference>
<dbReference type="InterPro" id="IPR001972">
    <property type="entry name" value="Stomatin_HflK_fam"/>
</dbReference>
<dbReference type="InterPro" id="IPR036013">
    <property type="entry name" value="Band_7/SPFH_dom_sf"/>
</dbReference>
<dbReference type="AlphaFoldDB" id="A0A022PZN3"/>
<evidence type="ECO:0000256" key="1">
    <source>
        <dbReference type="SAM" id="Phobius"/>
    </source>
</evidence>
<evidence type="ECO:0000259" key="2">
    <source>
        <dbReference type="Pfam" id="PF01145"/>
    </source>
</evidence>
<dbReference type="GO" id="GO:0016020">
    <property type="term" value="C:membrane"/>
    <property type="evidence" value="ECO:0007669"/>
    <property type="project" value="InterPro"/>
</dbReference>
<dbReference type="Proteomes" id="UP000030748">
    <property type="component" value="Unassembled WGS sequence"/>
</dbReference>
<dbReference type="GO" id="GO:0005739">
    <property type="term" value="C:mitochondrion"/>
    <property type="evidence" value="ECO:0000318"/>
    <property type="project" value="GO_Central"/>
</dbReference>
<dbReference type="SUPFAM" id="SSF117892">
    <property type="entry name" value="Band 7/SPFH domain"/>
    <property type="match status" value="1"/>
</dbReference>